<feature type="compositionally biased region" description="Pro residues" evidence="1">
    <location>
        <begin position="41"/>
        <end position="54"/>
    </location>
</feature>
<sequence length="218" mass="21670">MKIDARRMVTGRGLLVTVVAAGALAAGGTTAAFATAHDGPSAPPSASPSAPPSASPSAGAPGGAAPDPSVALAQAVDAALRKVPGTVAEAELDDEHGKAVWEFDVLAQDGTWRDVTVDSGTGKVLGDRADGNDDHDGAAEAAALRKATLSAPAAADAALKAVQGHVTSAEFEHEHGKAVWEVDVTGKDGAEHEVTVDAASGKVLAQATDEPDGDDDED</sequence>
<feature type="region of interest" description="Disordered" evidence="1">
    <location>
        <begin position="35"/>
        <end position="68"/>
    </location>
</feature>
<keyword evidence="5" id="KW-1185">Reference proteome</keyword>
<dbReference type="Pfam" id="PF03413">
    <property type="entry name" value="PepSY"/>
    <property type="match status" value="2"/>
</dbReference>
<proteinExistence type="predicted"/>
<keyword evidence="2" id="KW-0732">Signal</keyword>
<evidence type="ECO:0000313" key="4">
    <source>
        <dbReference type="EMBL" id="SNT61868.1"/>
    </source>
</evidence>
<dbReference type="AlphaFoldDB" id="A0A239P5H9"/>
<evidence type="ECO:0000313" key="5">
    <source>
        <dbReference type="Proteomes" id="UP000198318"/>
    </source>
</evidence>
<dbReference type="InterPro" id="IPR025711">
    <property type="entry name" value="PepSY"/>
</dbReference>
<accession>A0A239P5H9</accession>
<name>A0A239P5H9_9ACTN</name>
<feature type="domain" description="PepSY" evidence="3">
    <location>
        <begin position="153"/>
        <end position="206"/>
    </location>
</feature>
<feature type="compositionally biased region" description="Low complexity" evidence="1">
    <location>
        <begin position="55"/>
        <end position="68"/>
    </location>
</feature>
<evidence type="ECO:0000256" key="2">
    <source>
        <dbReference type="SAM" id="SignalP"/>
    </source>
</evidence>
<feature type="region of interest" description="Disordered" evidence="1">
    <location>
        <begin position="197"/>
        <end position="218"/>
    </location>
</feature>
<dbReference type="RefSeq" id="WP_218827025.1">
    <property type="nucleotide sequence ID" value="NZ_FZOR01000066.1"/>
</dbReference>
<dbReference type="Proteomes" id="UP000198318">
    <property type="component" value="Unassembled WGS sequence"/>
</dbReference>
<feature type="domain" description="PepSY" evidence="3">
    <location>
        <begin position="71"/>
        <end position="127"/>
    </location>
</feature>
<dbReference type="Gene3D" id="3.10.450.40">
    <property type="match status" value="2"/>
</dbReference>
<protein>
    <submittedName>
        <fullName evidence="4">Uncharacterized membrane protein YkoI</fullName>
    </submittedName>
</protein>
<organism evidence="4 5">
    <name type="scientific">Actinomadura meyerae</name>
    <dbReference type="NCBI Taxonomy" id="240840"/>
    <lineage>
        <taxon>Bacteria</taxon>
        <taxon>Bacillati</taxon>
        <taxon>Actinomycetota</taxon>
        <taxon>Actinomycetes</taxon>
        <taxon>Streptosporangiales</taxon>
        <taxon>Thermomonosporaceae</taxon>
        <taxon>Actinomadura</taxon>
    </lineage>
</organism>
<evidence type="ECO:0000256" key="1">
    <source>
        <dbReference type="SAM" id="MobiDB-lite"/>
    </source>
</evidence>
<reference evidence="4 5" key="1">
    <citation type="submission" date="2017-06" db="EMBL/GenBank/DDBJ databases">
        <authorList>
            <person name="Kim H.J."/>
            <person name="Triplett B.A."/>
        </authorList>
    </citation>
    <scope>NUCLEOTIDE SEQUENCE [LARGE SCALE GENOMIC DNA]</scope>
    <source>
        <strain evidence="4 5">DSM 44715</strain>
    </source>
</reference>
<feature type="compositionally biased region" description="Acidic residues" evidence="1">
    <location>
        <begin position="209"/>
        <end position="218"/>
    </location>
</feature>
<feature type="chain" id="PRO_5039647304" evidence="2">
    <location>
        <begin position="32"/>
        <end position="218"/>
    </location>
</feature>
<gene>
    <name evidence="4" type="ORF">SAMN05443665_106630</name>
</gene>
<evidence type="ECO:0000259" key="3">
    <source>
        <dbReference type="Pfam" id="PF03413"/>
    </source>
</evidence>
<dbReference type="EMBL" id="FZOR01000066">
    <property type="protein sequence ID" value="SNT61868.1"/>
    <property type="molecule type" value="Genomic_DNA"/>
</dbReference>
<feature type="signal peptide" evidence="2">
    <location>
        <begin position="1"/>
        <end position="31"/>
    </location>
</feature>